<dbReference type="OrthoDB" id="2014935at2"/>
<evidence type="ECO:0000313" key="3">
    <source>
        <dbReference type="Proteomes" id="UP000306420"/>
    </source>
</evidence>
<feature type="transmembrane region" description="Helical" evidence="1">
    <location>
        <begin position="198"/>
        <end position="214"/>
    </location>
</feature>
<organism evidence="2 3">
    <name type="scientific">Ruoffia tabacinasalis</name>
    <dbReference type="NCBI Taxonomy" id="87458"/>
    <lineage>
        <taxon>Bacteria</taxon>
        <taxon>Bacillati</taxon>
        <taxon>Bacillota</taxon>
        <taxon>Bacilli</taxon>
        <taxon>Lactobacillales</taxon>
        <taxon>Aerococcaceae</taxon>
        <taxon>Ruoffia</taxon>
    </lineage>
</organism>
<proteinExistence type="predicted"/>
<keyword evidence="1" id="KW-0812">Transmembrane</keyword>
<dbReference type="AlphaFoldDB" id="A0A5R9DTS0"/>
<evidence type="ECO:0000256" key="1">
    <source>
        <dbReference type="SAM" id="Phobius"/>
    </source>
</evidence>
<feature type="transmembrane region" description="Helical" evidence="1">
    <location>
        <begin position="241"/>
        <end position="261"/>
    </location>
</feature>
<keyword evidence="1" id="KW-1133">Transmembrane helix</keyword>
<keyword evidence="1" id="KW-0472">Membrane</keyword>
<gene>
    <name evidence="2" type="ORF">FEZ33_08195</name>
</gene>
<sequence length="530" mass="58826">MLTQLFKETGRMFSLLFRQHRLNIFLWLVGIVGLTISVAYVYPMIYENQSDLVGLGITMQNPAMTAMLGPAQSPSDYTAAIAFAGEMLLFTAIGMAVMNILLVSTTTRLDEEEGRLELVQSLPVGKLSYTTASTLLMLILNGVITIVIAVGLGVMDNADFTWEASLLYGAVLGSTGLFFSGATIVAAQLSETTRGTRGIAFTVLILSYLIRAVGDVSNETLSLFSPLGWTVRTEVFATNEWWPIIGLAVGSVILIGVGFILNRRRDIFQGLLPQRPGRKNASWFLKTLPGFVWSQEKVKLISWALGIFLIAAAFGAILGDLEMYFADMDILQAFLPNLDTATLTEEFTRLLFAIMSLFTGIPAVTMITSLKHEEDIGRLENIYSRSVSRTKLLLTYYCIGLVFIAIMQLLMAIGIYYPASLVMDEPLSLVTFVEMALLYVPSIWFLLSLATFILGFIPKVMQLIWLYLTFSFIVSYLGELMEFPEWLNNLSVFYHTPVEFDGFPLLVIIVVAIVLSALGFIGYNRRDLKN</sequence>
<dbReference type="RefSeq" id="WP_138404923.1">
    <property type="nucleotide sequence ID" value="NZ_VBSP01000029.1"/>
</dbReference>
<feature type="transmembrane region" description="Helical" evidence="1">
    <location>
        <begin position="77"/>
        <end position="102"/>
    </location>
</feature>
<protein>
    <submittedName>
        <fullName evidence="2">ABC transporter permease</fullName>
    </submittedName>
</protein>
<feature type="transmembrane region" description="Helical" evidence="1">
    <location>
        <begin position="503"/>
        <end position="523"/>
    </location>
</feature>
<feature type="transmembrane region" description="Helical" evidence="1">
    <location>
        <begin position="21"/>
        <end position="42"/>
    </location>
</feature>
<feature type="transmembrane region" description="Helical" evidence="1">
    <location>
        <begin position="392"/>
        <end position="417"/>
    </location>
</feature>
<feature type="transmembrane region" description="Helical" evidence="1">
    <location>
        <begin position="350"/>
        <end position="371"/>
    </location>
</feature>
<reference evidence="2 3" key="1">
    <citation type="submission" date="2019-05" db="EMBL/GenBank/DDBJ databases">
        <title>The metagenome of a microbial culture collection derived from dairy environment covers the genomic content of the human microbiome.</title>
        <authorList>
            <person name="Roder T."/>
            <person name="Wuthrich D."/>
            <person name="Sattari Z."/>
            <person name="Von Ah U."/>
            <person name="Bar C."/>
            <person name="Ronchi F."/>
            <person name="Macpherson A.J."/>
            <person name="Ganal-Vonarburg S.C."/>
            <person name="Bruggmann R."/>
            <person name="Vergeres G."/>
        </authorList>
    </citation>
    <scope>NUCLEOTIDE SEQUENCE [LARGE SCALE GENOMIC DNA]</scope>
    <source>
        <strain evidence="2 3">FAM 24227</strain>
    </source>
</reference>
<feature type="transmembrane region" description="Helical" evidence="1">
    <location>
        <begin position="135"/>
        <end position="154"/>
    </location>
</feature>
<name>A0A5R9DTS0_9LACT</name>
<comment type="caution">
    <text evidence="2">The sequence shown here is derived from an EMBL/GenBank/DDBJ whole genome shotgun (WGS) entry which is preliminary data.</text>
</comment>
<dbReference type="Proteomes" id="UP000306420">
    <property type="component" value="Unassembled WGS sequence"/>
</dbReference>
<feature type="transmembrane region" description="Helical" evidence="1">
    <location>
        <begin position="166"/>
        <end position="186"/>
    </location>
</feature>
<feature type="transmembrane region" description="Helical" evidence="1">
    <location>
        <begin position="464"/>
        <end position="483"/>
    </location>
</feature>
<evidence type="ECO:0000313" key="2">
    <source>
        <dbReference type="EMBL" id="TLQ40414.1"/>
    </source>
</evidence>
<dbReference type="EMBL" id="VBSP01000029">
    <property type="protein sequence ID" value="TLQ40414.1"/>
    <property type="molecule type" value="Genomic_DNA"/>
</dbReference>
<accession>A0A5R9DTS0</accession>
<feature type="transmembrane region" description="Helical" evidence="1">
    <location>
        <begin position="300"/>
        <end position="319"/>
    </location>
</feature>
<feature type="transmembrane region" description="Helical" evidence="1">
    <location>
        <begin position="437"/>
        <end position="457"/>
    </location>
</feature>